<dbReference type="InterPro" id="IPR024607">
    <property type="entry name" value="Sulfatase_CS"/>
</dbReference>
<comment type="similarity">
    <text evidence="2">Belongs to the sulfatase family.</text>
</comment>
<evidence type="ECO:0000313" key="9">
    <source>
        <dbReference type="EMBL" id="GFO26295.1"/>
    </source>
</evidence>
<comment type="caution">
    <text evidence="9">The sequence shown here is derived from an EMBL/GenBank/DDBJ whole genome shotgun (WGS) entry which is preliminary data.</text>
</comment>
<dbReference type="Gene3D" id="3.40.720.10">
    <property type="entry name" value="Alkaline Phosphatase, subunit A"/>
    <property type="match status" value="1"/>
</dbReference>
<evidence type="ECO:0000259" key="8">
    <source>
        <dbReference type="Pfam" id="PF00884"/>
    </source>
</evidence>
<proteinExistence type="inferred from homology"/>
<keyword evidence="10" id="KW-1185">Reference proteome</keyword>
<dbReference type="PROSITE" id="PS00149">
    <property type="entry name" value="SULFATASE_2"/>
    <property type="match status" value="1"/>
</dbReference>
<gene>
    <name evidence="9" type="ORF">PoB_005280000</name>
</gene>
<keyword evidence="5" id="KW-0106">Calcium</keyword>
<evidence type="ECO:0000256" key="7">
    <source>
        <dbReference type="SAM" id="MobiDB-lite"/>
    </source>
</evidence>
<comment type="cofactor">
    <cofactor evidence="1">
        <name>Ca(2+)</name>
        <dbReference type="ChEBI" id="CHEBI:29108"/>
    </cofactor>
</comment>
<dbReference type="PANTHER" id="PTHR10342">
    <property type="entry name" value="ARYLSULFATASE"/>
    <property type="match status" value="1"/>
</dbReference>
<reference evidence="9 10" key="1">
    <citation type="journal article" date="2021" name="Elife">
        <title>Chloroplast acquisition without the gene transfer in kleptoplastic sea slugs, Plakobranchus ocellatus.</title>
        <authorList>
            <person name="Maeda T."/>
            <person name="Takahashi S."/>
            <person name="Yoshida T."/>
            <person name="Shimamura S."/>
            <person name="Takaki Y."/>
            <person name="Nagai Y."/>
            <person name="Toyoda A."/>
            <person name="Suzuki Y."/>
            <person name="Arimoto A."/>
            <person name="Ishii H."/>
            <person name="Satoh N."/>
            <person name="Nishiyama T."/>
            <person name="Hasebe M."/>
            <person name="Maruyama T."/>
            <person name="Minagawa J."/>
            <person name="Obokata J."/>
            <person name="Shigenobu S."/>
        </authorList>
    </citation>
    <scope>NUCLEOTIDE SEQUENCE [LARGE SCALE GENOMIC DNA]</scope>
</reference>
<accession>A0AAV4C4H5</accession>
<dbReference type="CDD" id="cd16029">
    <property type="entry name" value="4-S"/>
    <property type="match status" value="1"/>
</dbReference>
<feature type="domain" description="Sulfatase N-terminal" evidence="8">
    <location>
        <begin position="135"/>
        <end position="464"/>
    </location>
</feature>
<dbReference type="SUPFAM" id="SSF53649">
    <property type="entry name" value="Alkaline phosphatase-like"/>
    <property type="match status" value="1"/>
</dbReference>
<dbReference type="Gene3D" id="3.30.1120.10">
    <property type="match status" value="1"/>
</dbReference>
<evidence type="ECO:0000256" key="4">
    <source>
        <dbReference type="ARBA" id="ARBA00022801"/>
    </source>
</evidence>
<name>A0AAV4C4H5_9GAST</name>
<evidence type="ECO:0000256" key="6">
    <source>
        <dbReference type="ARBA" id="ARBA00023180"/>
    </source>
</evidence>
<evidence type="ECO:0000256" key="2">
    <source>
        <dbReference type="ARBA" id="ARBA00008779"/>
    </source>
</evidence>
<evidence type="ECO:0000313" key="10">
    <source>
        <dbReference type="Proteomes" id="UP000735302"/>
    </source>
</evidence>
<keyword evidence="6" id="KW-0325">Glycoprotein</keyword>
<feature type="region of interest" description="Disordered" evidence="7">
    <location>
        <begin position="1"/>
        <end position="21"/>
    </location>
</feature>
<dbReference type="Proteomes" id="UP000735302">
    <property type="component" value="Unassembled WGS sequence"/>
</dbReference>
<dbReference type="GO" id="GO:0046872">
    <property type="term" value="F:metal ion binding"/>
    <property type="evidence" value="ECO:0007669"/>
    <property type="project" value="UniProtKB-KW"/>
</dbReference>
<evidence type="ECO:0000256" key="1">
    <source>
        <dbReference type="ARBA" id="ARBA00001913"/>
    </source>
</evidence>
<dbReference type="PANTHER" id="PTHR10342:SF274">
    <property type="entry name" value="ARYLSULFATASE B"/>
    <property type="match status" value="1"/>
</dbReference>
<protein>
    <submittedName>
        <fullName evidence="9">Arylsulfatase b-like</fullName>
    </submittedName>
</protein>
<dbReference type="InterPro" id="IPR017850">
    <property type="entry name" value="Alkaline_phosphatase_core_sf"/>
</dbReference>
<organism evidence="9 10">
    <name type="scientific">Plakobranchus ocellatus</name>
    <dbReference type="NCBI Taxonomy" id="259542"/>
    <lineage>
        <taxon>Eukaryota</taxon>
        <taxon>Metazoa</taxon>
        <taxon>Spiralia</taxon>
        <taxon>Lophotrochozoa</taxon>
        <taxon>Mollusca</taxon>
        <taxon>Gastropoda</taxon>
        <taxon>Heterobranchia</taxon>
        <taxon>Euthyneura</taxon>
        <taxon>Panpulmonata</taxon>
        <taxon>Sacoglossa</taxon>
        <taxon>Placobranchoidea</taxon>
        <taxon>Plakobranchidae</taxon>
        <taxon>Plakobranchus</taxon>
    </lineage>
</organism>
<dbReference type="AlphaFoldDB" id="A0AAV4C4H5"/>
<evidence type="ECO:0000256" key="5">
    <source>
        <dbReference type="ARBA" id="ARBA00022837"/>
    </source>
</evidence>
<dbReference type="GO" id="GO:0008484">
    <property type="term" value="F:sulfuric ester hydrolase activity"/>
    <property type="evidence" value="ECO:0007669"/>
    <property type="project" value="InterPro"/>
</dbReference>
<dbReference type="InterPro" id="IPR047115">
    <property type="entry name" value="ARSB"/>
</dbReference>
<keyword evidence="4" id="KW-0378">Hydrolase</keyword>
<dbReference type="EMBL" id="BLXT01005798">
    <property type="protein sequence ID" value="GFO26295.1"/>
    <property type="molecule type" value="Genomic_DNA"/>
</dbReference>
<evidence type="ECO:0000256" key="3">
    <source>
        <dbReference type="ARBA" id="ARBA00022723"/>
    </source>
</evidence>
<dbReference type="InterPro" id="IPR000917">
    <property type="entry name" value="Sulfatase_N"/>
</dbReference>
<dbReference type="Pfam" id="PF00884">
    <property type="entry name" value="Sulfatase"/>
    <property type="match status" value="1"/>
</dbReference>
<sequence length="626" mass="69335">MLSNQTQGHLPTRSGHQSQASAVLDTWPDSPVCQSSMVIFIWGVGGTVDSESAIRSGVTLLSRVRAPPPAPWPDEGPESLRSPKSRPLILKKIVPRSHAGYLFSISLIKSMRLQAAAIILMVVLKLGHTEGRTQPNIVVILSDDQGYHDIGYHSPNIFTPTLDQLAAEGVKLENYYVQPACSPSRSQLMTGRYQIHLGLQHRVIRPSQPYGVPLQHPTIADILRQGGYSTHAVGKWHLGFYRKEYTPLYRGFDTFYGFLGGAADHYNYIGCDFKANGLNGLNLGTVERWCSNSLLDMEEPVGDQNGTYSTHLYTDKAIDIVVNASRSDKPLFLYLSYPAPHSPLQSPEKYYQNLTHIVNKKRRIYTGMLAALDEGVKNLTDALKDYGLWNNTVLIYSSDNGGDPAWGGINLPLRGYKGTLWEGGVRSIGFVSSPLLSPKQRGEVSHGLMHISDWFPTIADMAGVTVNSSLGVDGVSQWHMIRDGEPSNRTELIHNIDILQPLRGDMAYQDTFDTRVRAAIRVGNYKLLTGDPGDGKTYAVPGRKDHPRRPFASYSDGTDKNVWLYDVVSDPEEKTDLSASMPDLVRELLDKLSVYNSTALPPTFPAPDPNCDPELNGNIWQPWIHS</sequence>
<keyword evidence="3" id="KW-0479">Metal-binding</keyword>